<dbReference type="Proteomes" id="UP001148737">
    <property type="component" value="Unassembled WGS sequence"/>
</dbReference>
<keyword evidence="2" id="KW-1185">Reference proteome</keyword>
<dbReference type="EMBL" id="JANAKD010001318">
    <property type="protein sequence ID" value="KAJ3480781.1"/>
    <property type="molecule type" value="Genomic_DNA"/>
</dbReference>
<sequence length="383" mass="43025">MPRRKKTYDPAMSNKLVPPPAGEAPRRHGAITIEGQNHRFLDFINSKNFAQSLLHKTLDMPIPLAPELGVTLKKWQASGIPRLLAIYHSSVAVDESPAETQSRGLLWYAEAERFISHWGLKVLLLDNHLIPASELDAYDVVICTETFVRLRYVERFRFSSFIDVQALGRLSAKDASKLVKPLNERPNNVLHSRVTGRSISVLIVDESHHYSSENPNLNVTIRSSDYSHCLLPTGTPMYNNWEGIHGQMAALPAGDLFSSVEVFRSIFSQQHTYRDQPTQPLLLTKLLTGLVLGRPPQTVSLRPVIMHIVRFNVRDWSRLRLREAVLVKKALFCMRSSVAMNHGAGAGLAHITRAQMLVNAPVTLQTSPEKLKKHLEYIATINA</sequence>
<protein>
    <submittedName>
        <fullName evidence="1">Uncharacterized protein</fullName>
    </submittedName>
</protein>
<comment type="caution">
    <text evidence="1">The sequence shown here is derived from an EMBL/GenBank/DDBJ whole genome shotgun (WGS) entry which is preliminary data.</text>
</comment>
<name>A0ACC1QKA7_9HYPO</name>
<organism evidence="1 2">
    <name type="scientific">Lecanicillium saksenae</name>
    <dbReference type="NCBI Taxonomy" id="468837"/>
    <lineage>
        <taxon>Eukaryota</taxon>
        <taxon>Fungi</taxon>
        <taxon>Dikarya</taxon>
        <taxon>Ascomycota</taxon>
        <taxon>Pezizomycotina</taxon>
        <taxon>Sordariomycetes</taxon>
        <taxon>Hypocreomycetidae</taxon>
        <taxon>Hypocreales</taxon>
        <taxon>Cordycipitaceae</taxon>
        <taxon>Lecanicillium</taxon>
    </lineage>
</organism>
<evidence type="ECO:0000313" key="2">
    <source>
        <dbReference type="Proteomes" id="UP001148737"/>
    </source>
</evidence>
<accession>A0ACC1QKA7</accession>
<reference evidence="1" key="1">
    <citation type="submission" date="2022-07" db="EMBL/GenBank/DDBJ databases">
        <title>Genome Sequence of Lecanicillium saksenae.</title>
        <authorList>
            <person name="Buettner E."/>
        </authorList>
    </citation>
    <scope>NUCLEOTIDE SEQUENCE</scope>
    <source>
        <strain evidence="1">VT-O1</strain>
    </source>
</reference>
<proteinExistence type="predicted"/>
<evidence type="ECO:0000313" key="1">
    <source>
        <dbReference type="EMBL" id="KAJ3480781.1"/>
    </source>
</evidence>
<gene>
    <name evidence="1" type="ORF">NLG97_g7985</name>
</gene>